<comment type="caution">
    <text evidence="13">The sequence shown here is derived from an EMBL/GenBank/DDBJ whole genome shotgun (WGS) entry which is preliminary data.</text>
</comment>
<evidence type="ECO:0000256" key="3">
    <source>
        <dbReference type="ARBA" id="ARBA00008184"/>
    </source>
</evidence>
<dbReference type="EMBL" id="SIRE01000003">
    <property type="protein sequence ID" value="TBL81295.1"/>
    <property type="molecule type" value="Genomic_DNA"/>
</dbReference>
<dbReference type="PROSITE" id="PS00130">
    <property type="entry name" value="U_DNA_GLYCOSYLASE"/>
    <property type="match status" value="1"/>
</dbReference>
<dbReference type="GO" id="GO:0005737">
    <property type="term" value="C:cytoplasm"/>
    <property type="evidence" value="ECO:0007669"/>
    <property type="project" value="UniProtKB-SubCell"/>
</dbReference>
<feature type="active site" description="Proton acceptor" evidence="9 10">
    <location>
        <position position="66"/>
    </location>
</feature>
<keyword evidence="8 9" id="KW-0234">DNA repair</keyword>
<evidence type="ECO:0000256" key="8">
    <source>
        <dbReference type="ARBA" id="ARBA00023204"/>
    </source>
</evidence>
<evidence type="ECO:0000256" key="10">
    <source>
        <dbReference type="PROSITE-ProRule" id="PRU10072"/>
    </source>
</evidence>
<dbReference type="EC" id="3.2.2.27" evidence="4 9"/>
<organism evidence="13 14">
    <name type="scientific">Paenibacillus thalictri</name>
    <dbReference type="NCBI Taxonomy" id="2527873"/>
    <lineage>
        <taxon>Bacteria</taxon>
        <taxon>Bacillati</taxon>
        <taxon>Bacillota</taxon>
        <taxon>Bacilli</taxon>
        <taxon>Bacillales</taxon>
        <taxon>Paenibacillaceae</taxon>
        <taxon>Paenibacillus</taxon>
    </lineage>
</organism>
<dbReference type="PANTHER" id="PTHR11264:SF0">
    <property type="entry name" value="URACIL-DNA GLYCOSYLASE"/>
    <property type="match status" value="1"/>
</dbReference>
<dbReference type="AlphaFoldDB" id="A0A4Q9DY22"/>
<dbReference type="NCBIfam" id="TIGR00628">
    <property type="entry name" value="ung"/>
    <property type="match status" value="1"/>
</dbReference>
<dbReference type="GO" id="GO:0004844">
    <property type="term" value="F:uracil DNA N-glycosylase activity"/>
    <property type="evidence" value="ECO:0007669"/>
    <property type="project" value="UniProtKB-UniRule"/>
</dbReference>
<proteinExistence type="inferred from homology"/>
<comment type="function">
    <text evidence="2 9 11">Excises uracil residues from the DNA which can arise as a result of misincorporation of dUMP residues by DNA polymerase or due to deamination of cytosine.</text>
</comment>
<dbReference type="NCBIfam" id="NF003588">
    <property type="entry name" value="PRK05254.1-1"/>
    <property type="match status" value="1"/>
</dbReference>
<keyword evidence="14" id="KW-1185">Reference proteome</keyword>
<keyword evidence="13" id="KW-0326">Glycosidase</keyword>
<feature type="domain" description="Uracil-DNA glycosylase-like" evidence="12">
    <location>
        <begin position="51"/>
        <end position="211"/>
    </location>
</feature>
<evidence type="ECO:0000256" key="1">
    <source>
        <dbReference type="ARBA" id="ARBA00001400"/>
    </source>
</evidence>
<keyword evidence="7 9" id="KW-0378">Hydrolase</keyword>
<dbReference type="SUPFAM" id="SSF52141">
    <property type="entry name" value="Uracil-DNA glycosylase-like"/>
    <property type="match status" value="1"/>
</dbReference>
<sequence>MSNVILKNDWAQLLEPEFAKPYYKELRQFLRQEYSTRRVYPDMYDIYNALHYTSYADVKVVILGQDPYHGPGQAHGLSFSVKPGIPAPPSLQNMYKELRSDLGCSIPDNGYLLKWAKQGVMLLNTVLTVRESTPNSHKGQGWEMFTDRVISLLAEREKPVVFILWGSHAQQKQQLIQGRHHFIIKSPHPSPLSAHRGFFGSRPFSKANQFLEQAGMGAIDWQIPDLAMYDQLQESDAYA</sequence>
<dbReference type="HAMAP" id="MF_00148">
    <property type="entry name" value="UDG"/>
    <property type="match status" value="1"/>
</dbReference>
<dbReference type="OrthoDB" id="9804372at2"/>
<dbReference type="SMART" id="SM00986">
    <property type="entry name" value="UDG"/>
    <property type="match status" value="1"/>
</dbReference>
<dbReference type="PANTHER" id="PTHR11264">
    <property type="entry name" value="URACIL-DNA GLYCOSYLASE"/>
    <property type="match status" value="1"/>
</dbReference>
<evidence type="ECO:0000256" key="5">
    <source>
        <dbReference type="ARBA" id="ARBA00018429"/>
    </source>
</evidence>
<comment type="subcellular location">
    <subcellularLocation>
        <location evidence="9">Cytoplasm</location>
    </subcellularLocation>
</comment>
<dbReference type="GO" id="GO:0097510">
    <property type="term" value="P:base-excision repair, AP site formation via deaminated base removal"/>
    <property type="evidence" value="ECO:0007669"/>
    <property type="project" value="TreeGrafter"/>
</dbReference>
<evidence type="ECO:0000313" key="13">
    <source>
        <dbReference type="EMBL" id="TBL81295.1"/>
    </source>
</evidence>
<dbReference type="InterPro" id="IPR018085">
    <property type="entry name" value="Ura-DNA_Glyclase_AS"/>
</dbReference>
<reference evidence="13 14" key="1">
    <citation type="submission" date="2019-02" db="EMBL/GenBank/DDBJ databases">
        <title>Paenibacillus sp. nov., isolated from surface-sterilized tissue of Thalictrum simplex L.</title>
        <authorList>
            <person name="Tuo L."/>
        </authorList>
    </citation>
    <scope>NUCLEOTIDE SEQUENCE [LARGE SCALE GENOMIC DNA]</scope>
    <source>
        <strain evidence="13 14">N2SHLJ1</strain>
    </source>
</reference>
<protein>
    <recommendedName>
        <fullName evidence="5 9">Uracil-DNA glycosylase</fullName>
        <shortName evidence="9">UDG</shortName>
        <ecNumber evidence="4 9">3.2.2.27</ecNumber>
    </recommendedName>
</protein>
<dbReference type="SMART" id="SM00987">
    <property type="entry name" value="UreE_C"/>
    <property type="match status" value="1"/>
</dbReference>
<name>A0A4Q9DY22_9BACL</name>
<dbReference type="FunFam" id="3.40.470.10:FF:000001">
    <property type="entry name" value="Uracil-DNA glycosylase"/>
    <property type="match status" value="1"/>
</dbReference>
<keyword evidence="9" id="KW-0963">Cytoplasm</keyword>
<evidence type="ECO:0000256" key="7">
    <source>
        <dbReference type="ARBA" id="ARBA00022801"/>
    </source>
</evidence>
<evidence type="ECO:0000256" key="2">
    <source>
        <dbReference type="ARBA" id="ARBA00002631"/>
    </source>
</evidence>
<dbReference type="CDD" id="cd10027">
    <property type="entry name" value="UDG-F1-like"/>
    <property type="match status" value="1"/>
</dbReference>
<evidence type="ECO:0000256" key="6">
    <source>
        <dbReference type="ARBA" id="ARBA00022763"/>
    </source>
</evidence>
<evidence type="ECO:0000256" key="4">
    <source>
        <dbReference type="ARBA" id="ARBA00012030"/>
    </source>
</evidence>
<dbReference type="Gene3D" id="3.40.470.10">
    <property type="entry name" value="Uracil-DNA glycosylase-like domain"/>
    <property type="match status" value="1"/>
</dbReference>
<dbReference type="Proteomes" id="UP000293142">
    <property type="component" value="Unassembled WGS sequence"/>
</dbReference>
<dbReference type="Pfam" id="PF03167">
    <property type="entry name" value="UDG"/>
    <property type="match status" value="1"/>
</dbReference>
<dbReference type="NCBIfam" id="NF003589">
    <property type="entry name" value="PRK05254.1-2"/>
    <property type="match status" value="1"/>
</dbReference>
<evidence type="ECO:0000256" key="9">
    <source>
        <dbReference type="HAMAP-Rule" id="MF_00148"/>
    </source>
</evidence>
<comment type="similarity">
    <text evidence="3 9 11">Belongs to the uracil-DNA glycosylase (UDG) superfamily. UNG family.</text>
</comment>
<dbReference type="InterPro" id="IPR005122">
    <property type="entry name" value="Uracil-DNA_glycosylase-like"/>
</dbReference>
<keyword evidence="6 9" id="KW-0227">DNA damage</keyword>
<evidence type="ECO:0000259" key="12">
    <source>
        <dbReference type="SMART" id="SM00986"/>
    </source>
</evidence>
<dbReference type="InterPro" id="IPR036895">
    <property type="entry name" value="Uracil-DNA_glycosylase-like_sf"/>
</dbReference>
<dbReference type="NCBIfam" id="NF003591">
    <property type="entry name" value="PRK05254.1-4"/>
    <property type="match status" value="1"/>
</dbReference>
<evidence type="ECO:0000313" key="14">
    <source>
        <dbReference type="Proteomes" id="UP000293142"/>
    </source>
</evidence>
<gene>
    <name evidence="9" type="primary">ung</name>
    <name evidence="13" type="ORF">EYB31_04200</name>
</gene>
<dbReference type="InterPro" id="IPR002043">
    <property type="entry name" value="UDG_fam1"/>
</dbReference>
<evidence type="ECO:0000256" key="11">
    <source>
        <dbReference type="RuleBase" id="RU003780"/>
    </source>
</evidence>
<accession>A0A4Q9DY22</accession>
<comment type="catalytic activity">
    <reaction evidence="1 9 11">
        <text>Hydrolyzes single-stranded DNA or mismatched double-stranded DNA and polynucleotides, releasing free uracil.</text>
        <dbReference type="EC" id="3.2.2.27"/>
    </reaction>
</comment>
<dbReference type="NCBIfam" id="NF003592">
    <property type="entry name" value="PRK05254.1-5"/>
    <property type="match status" value="1"/>
</dbReference>
<dbReference type="RefSeq" id="WP_131012006.1">
    <property type="nucleotide sequence ID" value="NZ_SIRE01000003.1"/>
</dbReference>